<accession>A0AAX0Q9L6</accession>
<protein>
    <submittedName>
        <fullName evidence="1">Uncharacterized protein</fullName>
    </submittedName>
</protein>
<evidence type="ECO:0000313" key="2">
    <source>
        <dbReference type="Proteomes" id="UP000243820"/>
    </source>
</evidence>
<sequence length="72" mass="8123">MANPHLSTIACTGDQSNDSIKGGDKLWDMVYRVILTLRNNVMITLIRTIQITTHTGQTKKIMQINAQMMMTN</sequence>
<dbReference type="Proteomes" id="UP000243820">
    <property type="component" value="Unassembled WGS sequence"/>
</dbReference>
<dbReference type="AlphaFoldDB" id="A0AAX0Q9L6"/>
<comment type="caution">
    <text evidence="1">The sequence shown here is derived from an EMBL/GenBank/DDBJ whole genome shotgun (WGS) entry which is preliminary data.</text>
</comment>
<proteinExistence type="predicted"/>
<dbReference type="EMBL" id="LMVO01000001">
    <property type="protein sequence ID" value="PAV10135.1"/>
    <property type="molecule type" value="Genomic_DNA"/>
</dbReference>
<keyword evidence="2" id="KW-1185">Reference proteome</keyword>
<organism evidence="1 2">
    <name type="scientific">Methanocorpusculum parvum</name>
    <dbReference type="NCBI Taxonomy" id="2193"/>
    <lineage>
        <taxon>Archaea</taxon>
        <taxon>Methanobacteriati</taxon>
        <taxon>Methanobacteriota</taxon>
        <taxon>Stenosarchaea group</taxon>
        <taxon>Methanomicrobia</taxon>
        <taxon>Methanomicrobiales</taxon>
        <taxon>Methanocorpusculaceae</taxon>
        <taxon>Methanocorpusculum</taxon>
    </lineage>
</organism>
<name>A0AAX0Q9L6_9EURY</name>
<reference evidence="1 2" key="1">
    <citation type="journal article" date="2017" name="BMC Genomics">
        <title>Genomic analysis of methanogenic archaea reveals a shift towards energy conservation.</title>
        <authorList>
            <person name="Gilmore S.P."/>
            <person name="Henske J.K."/>
            <person name="Sexton J.A."/>
            <person name="Solomon K.V."/>
            <person name="Seppala S."/>
            <person name="Yoo J.I."/>
            <person name="Huyett L.M."/>
            <person name="Pressman A."/>
            <person name="Cogan J.Z."/>
            <person name="Kivenson V."/>
            <person name="Peng X."/>
            <person name="Tan Y."/>
            <person name="Valentine D.L."/>
            <person name="O'Malley M.A."/>
        </authorList>
    </citation>
    <scope>NUCLEOTIDE SEQUENCE [LARGE SCALE GENOMIC DNA]</scope>
    <source>
        <strain evidence="1 2">XII</strain>
    </source>
</reference>
<gene>
    <name evidence="1" type="ORF">ASJ83_06680</name>
</gene>
<evidence type="ECO:0000313" key="1">
    <source>
        <dbReference type="EMBL" id="PAV10135.1"/>
    </source>
</evidence>